<evidence type="ECO:0000313" key="2">
    <source>
        <dbReference type="Proteomes" id="UP000219111"/>
    </source>
</evidence>
<sequence length="277" mass="30486">MSDLDLLDKAMAEVAQGKRVPYLGAEVSALSGSAAPATPAALSAILESKVRAPRRAAGNMWAVAQYIESRKFRGTLNKLVREAFAVPPGGVNPVHDWLARIRPPMVVDSWYDDGLLRAFGPGRDDWGYVQGVSRAGGWTEDFTRAFTAGGGERDAADPSWPSLIYKPHGLATAEGSFLMSDADYVEVLTEIDIQTPIPEEVQNRRTGRPFLFLGCRFDDQLLRIYARQITKRSGRGHIAVLPGPLTKMEEKFLEEMEMIRIDLPLEAVTERLTVAEG</sequence>
<evidence type="ECO:0000313" key="1">
    <source>
        <dbReference type="EMBL" id="SOC07970.1"/>
    </source>
</evidence>
<dbReference type="EMBL" id="OBMT01000006">
    <property type="protein sequence ID" value="SOC07970.1"/>
    <property type="molecule type" value="Genomic_DNA"/>
</dbReference>
<proteinExistence type="predicted"/>
<accession>A0A285SKU7</accession>
<dbReference type="AlphaFoldDB" id="A0A285SKU7"/>
<dbReference type="RefSeq" id="WP_097070064.1">
    <property type="nucleotide sequence ID" value="NZ_OBMT01000006.1"/>
</dbReference>
<dbReference type="OrthoDB" id="9802053at2"/>
<protein>
    <submittedName>
        <fullName evidence="1">SIR2-like protein</fullName>
    </submittedName>
</protein>
<name>A0A285SKU7_9RHOB</name>
<reference evidence="2" key="1">
    <citation type="submission" date="2017-08" db="EMBL/GenBank/DDBJ databases">
        <authorList>
            <person name="Varghese N."/>
            <person name="Submissions S."/>
        </authorList>
    </citation>
    <scope>NUCLEOTIDE SEQUENCE [LARGE SCALE GENOMIC DNA]</scope>
    <source>
        <strain evidence="2">JA276</strain>
    </source>
</reference>
<organism evidence="1 2">
    <name type="scientific">Rhodobacter maris</name>
    <dbReference type="NCBI Taxonomy" id="446682"/>
    <lineage>
        <taxon>Bacteria</taxon>
        <taxon>Pseudomonadati</taxon>
        <taxon>Pseudomonadota</taxon>
        <taxon>Alphaproteobacteria</taxon>
        <taxon>Rhodobacterales</taxon>
        <taxon>Rhodobacter group</taxon>
        <taxon>Rhodobacter</taxon>
    </lineage>
</organism>
<keyword evidence="2" id="KW-1185">Reference proteome</keyword>
<dbReference type="Proteomes" id="UP000219111">
    <property type="component" value="Unassembled WGS sequence"/>
</dbReference>
<gene>
    <name evidence="1" type="ORF">SAMN05877831_106105</name>
</gene>
<dbReference type="Pfam" id="PF13289">
    <property type="entry name" value="SIR2_2"/>
    <property type="match status" value="1"/>
</dbReference>